<evidence type="ECO:0000256" key="1">
    <source>
        <dbReference type="SAM" id="Phobius"/>
    </source>
</evidence>
<organism evidence="2 3">
    <name type="scientific">Candidatus Uhrbacteria bacterium GW2011_GWC2_41_11</name>
    <dbReference type="NCBI Taxonomy" id="1618985"/>
    <lineage>
        <taxon>Bacteria</taxon>
        <taxon>Candidatus Uhriibacteriota</taxon>
    </lineage>
</organism>
<accession>A0A0G0UF64</accession>
<evidence type="ECO:0000313" key="3">
    <source>
        <dbReference type="Proteomes" id="UP000034616"/>
    </source>
</evidence>
<proteinExistence type="predicted"/>
<evidence type="ECO:0000313" key="2">
    <source>
        <dbReference type="EMBL" id="KKR87569.1"/>
    </source>
</evidence>
<comment type="caution">
    <text evidence="2">The sequence shown here is derived from an EMBL/GenBank/DDBJ whole genome shotgun (WGS) entry which is preliminary data.</text>
</comment>
<feature type="transmembrane region" description="Helical" evidence="1">
    <location>
        <begin position="7"/>
        <end position="26"/>
    </location>
</feature>
<sequence>MISGKKRIFFQIISLCAIGIGLWLAGSHVKKEMTRYPFEQTLAGHTSGAWKELKDLDLLLEYVSHHADVFTPEEHLLVMTRIFEEETKDCQFQIRPKSFYWNQEKFVRRFMVWKKDGHWWRYSNLIPEFNTQDNRNKLTVCRIMDEMLGNGFNWIFSIQEAQTIPDAKQRNEIVHALVKEGYLVLYAAEIHTQYYGVSEEINCFKKQFPLEKQGIDLKKFAEEIFLAEQDIYFKDFYGTHGTSDPIVTIKPVSQHIGAALFARDYKLGDSIVRDYVLRYIEYNPRRPANEQPKKSLSLADQYLMLQEANSYGIRVDDLYQTLYKKALKKSEWSLALQMAHDYFGPKEIQKTRWGHISSIFMKEGIVGTGVFEEVIFGEYSSMHLFGPNGDFHEDLESERQRIFGNPENQKTFDVFMNGIISDPKKNSRMCFVWLNEATARKFTVFHWYRPLYKKAMEERDYYLASYLSERYLEKKEEQEAKLLFADLVMEQP</sequence>
<gene>
    <name evidence="2" type="ORF">UU35_C0002G0070</name>
</gene>
<keyword evidence="1" id="KW-0472">Membrane</keyword>
<reference evidence="2 3" key="1">
    <citation type="journal article" date="2015" name="Nature">
        <title>rRNA introns, odd ribosomes, and small enigmatic genomes across a large radiation of phyla.</title>
        <authorList>
            <person name="Brown C.T."/>
            <person name="Hug L.A."/>
            <person name="Thomas B.C."/>
            <person name="Sharon I."/>
            <person name="Castelle C.J."/>
            <person name="Singh A."/>
            <person name="Wilkins M.J."/>
            <person name="Williams K.H."/>
            <person name="Banfield J.F."/>
        </authorList>
    </citation>
    <scope>NUCLEOTIDE SEQUENCE [LARGE SCALE GENOMIC DNA]</scope>
</reference>
<protein>
    <submittedName>
        <fullName evidence="2">Uncharacterized protein</fullName>
    </submittedName>
</protein>
<dbReference type="Proteomes" id="UP000034616">
    <property type="component" value="Unassembled WGS sequence"/>
</dbReference>
<name>A0A0G0UF64_9BACT</name>
<dbReference type="AlphaFoldDB" id="A0A0G0UF64"/>
<keyword evidence="1" id="KW-1133">Transmembrane helix</keyword>
<keyword evidence="1" id="KW-0812">Transmembrane</keyword>
<dbReference type="EMBL" id="LCAH01000002">
    <property type="protein sequence ID" value="KKR87569.1"/>
    <property type="molecule type" value="Genomic_DNA"/>
</dbReference>